<accession>A0ACC2VAD6</accession>
<dbReference type="Proteomes" id="UP001227268">
    <property type="component" value="Unassembled WGS sequence"/>
</dbReference>
<comment type="caution">
    <text evidence="1">The sequence shown here is derived from an EMBL/GenBank/DDBJ whole genome shotgun (WGS) entry which is preliminary data.</text>
</comment>
<protein>
    <submittedName>
        <fullName evidence="1">Uncharacterized protein</fullName>
    </submittedName>
</protein>
<organism evidence="1 2">
    <name type="scientific">Naganishia friedmannii</name>
    <dbReference type="NCBI Taxonomy" id="89922"/>
    <lineage>
        <taxon>Eukaryota</taxon>
        <taxon>Fungi</taxon>
        <taxon>Dikarya</taxon>
        <taxon>Basidiomycota</taxon>
        <taxon>Agaricomycotina</taxon>
        <taxon>Tremellomycetes</taxon>
        <taxon>Filobasidiales</taxon>
        <taxon>Filobasidiaceae</taxon>
        <taxon>Naganishia</taxon>
    </lineage>
</organism>
<evidence type="ECO:0000313" key="1">
    <source>
        <dbReference type="EMBL" id="KAJ9096323.1"/>
    </source>
</evidence>
<sequence length="310" mass="32706">MSKGSLTCLKVCLSGMRLRFILNRSGGIYMWFWARNDATVPQEVKDGSFGGDISAANWGVPGKKPESDHVDTETHRAIVSQLQTSLFPTARKTSMIMSLYSTSLFVATSCPGSCASFVLGNPLAFADAYFKLNSLRVFTANGQIASKAGPEGLSTGALAGIVVAAVVVALGLIGAFLWRLRRKRREAATARALAPRALNDLSTSSVISTTDSDKEEAGYPVGVLLPGETATRSKAHGSRDPRRGSASANTKKASKGSSSKKGYAATATTESGRASGANRPKQDVPVPPANPAFAFSNNQTKDKFRPGWAV</sequence>
<keyword evidence="2" id="KW-1185">Reference proteome</keyword>
<proteinExistence type="predicted"/>
<evidence type="ECO:0000313" key="2">
    <source>
        <dbReference type="Proteomes" id="UP001227268"/>
    </source>
</evidence>
<reference evidence="1" key="1">
    <citation type="submission" date="2023-04" db="EMBL/GenBank/DDBJ databases">
        <title>Draft Genome sequencing of Naganishia species isolated from polar environments using Oxford Nanopore Technology.</title>
        <authorList>
            <person name="Leo P."/>
            <person name="Venkateswaran K."/>
        </authorList>
    </citation>
    <scope>NUCLEOTIDE SEQUENCE</scope>
    <source>
        <strain evidence="1">MNA-CCFEE 5423</strain>
    </source>
</reference>
<dbReference type="EMBL" id="JASBWT010000019">
    <property type="protein sequence ID" value="KAJ9096323.1"/>
    <property type="molecule type" value="Genomic_DNA"/>
</dbReference>
<gene>
    <name evidence="1" type="ORF">QFC21_005143</name>
</gene>
<name>A0ACC2VAD6_9TREE</name>